<proteinExistence type="predicted"/>
<dbReference type="AlphaFoldDB" id="A0AAP0Q0I8"/>
<feature type="transmembrane region" description="Helical" evidence="1">
    <location>
        <begin position="198"/>
        <end position="220"/>
    </location>
</feature>
<comment type="caution">
    <text evidence="2">The sequence shown here is derived from an EMBL/GenBank/DDBJ whole genome shotgun (WGS) entry which is preliminary data.</text>
</comment>
<gene>
    <name evidence="2" type="ORF">Syun_003765</name>
</gene>
<keyword evidence="1" id="KW-0472">Membrane</keyword>
<keyword evidence="3" id="KW-1185">Reference proteome</keyword>
<evidence type="ECO:0000313" key="2">
    <source>
        <dbReference type="EMBL" id="KAK9162863.1"/>
    </source>
</evidence>
<protein>
    <submittedName>
        <fullName evidence="2">Uncharacterized protein</fullName>
    </submittedName>
</protein>
<evidence type="ECO:0000256" key="1">
    <source>
        <dbReference type="SAM" id="Phobius"/>
    </source>
</evidence>
<organism evidence="2 3">
    <name type="scientific">Stephania yunnanensis</name>
    <dbReference type="NCBI Taxonomy" id="152371"/>
    <lineage>
        <taxon>Eukaryota</taxon>
        <taxon>Viridiplantae</taxon>
        <taxon>Streptophyta</taxon>
        <taxon>Embryophyta</taxon>
        <taxon>Tracheophyta</taxon>
        <taxon>Spermatophyta</taxon>
        <taxon>Magnoliopsida</taxon>
        <taxon>Ranunculales</taxon>
        <taxon>Menispermaceae</taxon>
        <taxon>Menispermoideae</taxon>
        <taxon>Cissampelideae</taxon>
        <taxon>Stephania</taxon>
    </lineage>
</organism>
<name>A0AAP0Q0I8_9MAGN</name>
<keyword evidence="1" id="KW-1133">Transmembrane helix</keyword>
<accession>A0AAP0Q0I8</accession>
<dbReference type="Proteomes" id="UP001420932">
    <property type="component" value="Unassembled WGS sequence"/>
</dbReference>
<feature type="transmembrane region" description="Helical" evidence="1">
    <location>
        <begin position="279"/>
        <end position="299"/>
    </location>
</feature>
<keyword evidence="1" id="KW-0812">Transmembrane</keyword>
<reference evidence="2 3" key="1">
    <citation type="submission" date="2024-01" db="EMBL/GenBank/DDBJ databases">
        <title>Genome assemblies of Stephania.</title>
        <authorList>
            <person name="Yang L."/>
        </authorList>
    </citation>
    <scope>NUCLEOTIDE SEQUENCE [LARGE SCALE GENOMIC DNA]</scope>
    <source>
        <strain evidence="2">YNDBR</strain>
        <tissue evidence="2">Leaf</tissue>
    </source>
</reference>
<dbReference type="EMBL" id="JBBNAF010000002">
    <property type="protein sequence ID" value="KAK9162863.1"/>
    <property type="molecule type" value="Genomic_DNA"/>
</dbReference>
<evidence type="ECO:0000313" key="3">
    <source>
        <dbReference type="Proteomes" id="UP001420932"/>
    </source>
</evidence>
<sequence>MCTRNFDGYSGRSTRKLDLEAETAAEIRSVLLTRIQIDFECRAHRIIVVAARLATRRRHHACRSRGATARDSSHCLRRDAAALPRRFHEPCLGRVLRPIRRRRGFQRSHHRAAGSPSAISSPVDAAIALPWESPSAVGAPPFRPHAAAVHGRARRAPHRRLFLLYLYGDAASDDRVCLALPRLYDPDPVAPAFGGLRLLGHLSILFPLTLILIDVALTYIDGRRQMMCSLLGAYGGAQFVTEEPNSSQRSPACRGGAKLVTEEPRLSRRSPALQSKMGVWHWASMALGGYGLGQVWPWAGMALGLQS</sequence>